<name>A0A9P6ERX2_9AGAR</name>
<proteinExistence type="inferred from homology"/>
<dbReference type="Gene3D" id="3.20.20.70">
    <property type="entry name" value="Aldolase class I"/>
    <property type="match status" value="1"/>
</dbReference>
<gene>
    <name evidence="8" type="ORF">CPB83DRAFT_480515</name>
</gene>
<accession>A0A9P6ERX2</accession>
<keyword evidence="4" id="KW-0560">Oxidoreductase</keyword>
<evidence type="ECO:0000256" key="6">
    <source>
        <dbReference type="SAM" id="Phobius"/>
    </source>
</evidence>
<dbReference type="EMBL" id="MU157828">
    <property type="protein sequence ID" value="KAF9533544.1"/>
    <property type="molecule type" value="Genomic_DNA"/>
</dbReference>
<evidence type="ECO:0000256" key="1">
    <source>
        <dbReference type="ARBA" id="ARBA00005979"/>
    </source>
</evidence>
<comment type="caution">
    <text evidence="8">The sequence shown here is derived from an EMBL/GenBank/DDBJ whole genome shotgun (WGS) entry which is preliminary data.</text>
</comment>
<reference evidence="8" key="1">
    <citation type="submission" date="2020-11" db="EMBL/GenBank/DDBJ databases">
        <authorList>
            <consortium name="DOE Joint Genome Institute"/>
            <person name="Ahrendt S."/>
            <person name="Riley R."/>
            <person name="Andreopoulos W."/>
            <person name="Labutti K."/>
            <person name="Pangilinan J."/>
            <person name="Ruiz-Duenas F.J."/>
            <person name="Barrasa J.M."/>
            <person name="Sanchez-Garcia M."/>
            <person name="Camarero S."/>
            <person name="Miyauchi S."/>
            <person name="Serrano A."/>
            <person name="Linde D."/>
            <person name="Babiker R."/>
            <person name="Drula E."/>
            <person name="Ayuso-Fernandez I."/>
            <person name="Pacheco R."/>
            <person name="Padilla G."/>
            <person name="Ferreira P."/>
            <person name="Barriuso J."/>
            <person name="Kellner H."/>
            <person name="Castanera R."/>
            <person name="Alfaro M."/>
            <person name="Ramirez L."/>
            <person name="Pisabarro A.G."/>
            <person name="Kuo A."/>
            <person name="Tritt A."/>
            <person name="Lipzen A."/>
            <person name="He G."/>
            <person name="Yan M."/>
            <person name="Ng V."/>
            <person name="Cullen D."/>
            <person name="Martin F."/>
            <person name="Rosso M.-N."/>
            <person name="Henrissat B."/>
            <person name="Hibbett D."/>
            <person name="Martinez A.T."/>
            <person name="Grigoriev I.V."/>
        </authorList>
    </citation>
    <scope>NUCLEOTIDE SEQUENCE</scope>
    <source>
        <strain evidence="8">CBS 506.95</strain>
    </source>
</reference>
<dbReference type="Proteomes" id="UP000807306">
    <property type="component" value="Unassembled WGS sequence"/>
</dbReference>
<evidence type="ECO:0000256" key="4">
    <source>
        <dbReference type="ARBA" id="ARBA00023002"/>
    </source>
</evidence>
<keyword evidence="2" id="KW-0285">Flavoprotein</keyword>
<keyword evidence="3" id="KW-0288">FMN</keyword>
<comment type="similarity">
    <text evidence="1">Belongs to the NADH:flavin oxidoreductase/NADH oxidase family.</text>
</comment>
<keyword evidence="9" id="KW-1185">Reference proteome</keyword>
<dbReference type="GO" id="GO:0016491">
    <property type="term" value="F:oxidoreductase activity"/>
    <property type="evidence" value="ECO:0007669"/>
    <property type="project" value="UniProtKB-KW"/>
</dbReference>
<feature type="transmembrane region" description="Helical" evidence="6">
    <location>
        <begin position="502"/>
        <end position="520"/>
    </location>
</feature>
<dbReference type="Pfam" id="PF00724">
    <property type="entry name" value="Oxidored_FMN"/>
    <property type="match status" value="1"/>
</dbReference>
<dbReference type="AlphaFoldDB" id="A0A9P6ERX2"/>
<protein>
    <recommendedName>
        <fullName evidence="7">NADH:flavin oxidoreductase/NADH oxidase N-terminal domain-containing protein</fullName>
    </recommendedName>
</protein>
<evidence type="ECO:0000256" key="3">
    <source>
        <dbReference type="ARBA" id="ARBA00022643"/>
    </source>
</evidence>
<feature type="region of interest" description="Disordered" evidence="5">
    <location>
        <begin position="293"/>
        <end position="312"/>
    </location>
</feature>
<feature type="transmembrane region" description="Helical" evidence="6">
    <location>
        <begin position="425"/>
        <end position="447"/>
    </location>
</feature>
<dbReference type="InterPro" id="IPR001155">
    <property type="entry name" value="OxRdtase_FMN_N"/>
</dbReference>
<sequence>MYEHLSTFPGGQPNDFHLRLYSEWARHRWGMVITGNVQVAADHLSLGRDIVLPENIKQPSLNELRSFEMLAQTIRGSEIKNPPERNDDHSRWKEKTNRTLAILQLNHTGRQSSNFIGGRWPFRVPVGPSAVRVGSTPGRNLGYFERLANALLFQTPTALHSGEIRSILDRFVEGAVFAQKTGFDGVQLHAAHGYLLAQFLSPQTNQRTDEYSYEKALDLLQTIVTLIRSSTSKDFVIGIKLNVADYASLVEPESSTSLTAHEQGAMQHLSDIASWGLVDFVEISGGDYETPEFMAAEPTSDSSSSPKGKDFEARPAITKSRRQAFFAHVSQQVLKQLSASNPSNRPLILLTGGLNSPTLLTTALASKHADLLGIGRASVLSPNIPSILKSLATGSSSHPINPNEPFFPPPSLSNPSILSQPPISWLWSLLSSVKFVGAGTTTAWYTLHIRKIAMMPLRGPDGRRLKQPKPDYNIGGIESLLRMFLWVLPSGNIGLGSRCLQGLSFVVACVVVGFVSYWLATTAGDTWTLSATT</sequence>
<evidence type="ECO:0000313" key="9">
    <source>
        <dbReference type="Proteomes" id="UP000807306"/>
    </source>
</evidence>
<dbReference type="PANTHER" id="PTHR43656">
    <property type="entry name" value="BINDING OXIDOREDUCTASE, PUTATIVE (AFU_ORTHOLOGUE AFUA_2G08260)-RELATED"/>
    <property type="match status" value="1"/>
</dbReference>
<dbReference type="GO" id="GO:0010181">
    <property type="term" value="F:FMN binding"/>
    <property type="evidence" value="ECO:0007669"/>
    <property type="project" value="InterPro"/>
</dbReference>
<dbReference type="SUPFAM" id="SSF51395">
    <property type="entry name" value="FMN-linked oxidoreductases"/>
    <property type="match status" value="1"/>
</dbReference>
<evidence type="ECO:0000259" key="7">
    <source>
        <dbReference type="Pfam" id="PF00724"/>
    </source>
</evidence>
<evidence type="ECO:0000256" key="5">
    <source>
        <dbReference type="SAM" id="MobiDB-lite"/>
    </source>
</evidence>
<keyword evidence="6" id="KW-0472">Membrane</keyword>
<evidence type="ECO:0000256" key="2">
    <source>
        <dbReference type="ARBA" id="ARBA00022630"/>
    </source>
</evidence>
<organism evidence="8 9">
    <name type="scientific">Crepidotus variabilis</name>
    <dbReference type="NCBI Taxonomy" id="179855"/>
    <lineage>
        <taxon>Eukaryota</taxon>
        <taxon>Fungi</taxon>
        <taxon>Dikarya</taxon>
        <taxon>Basidiomycota</taxon>
        <taxon>Agaricomycotina</taxon>
        <taxon>Agaricomycetes</taxon>
        <taxon>Agaricomycetidae</taxon>
        <taxon>Agaricales</taxon>
        <taxon>Agaricineae</taxon>
        <taxon>Crepidotaceae</taxon>
        <taxon>Crepidotus</taxon>
    </lineage>
</organism>
<dbReference type="OrthoDB" id="1663137at2759"/>
<feature type="domain" description="NADH:flavin oxidoreductase/NADH oxidase N-terminal" evidence="7">
    <location>
        <begin position="97"/>
        <end position="247"/>
    </location>
</feature>
<keyword evidence="6" id="KW-0812">Transmembrane</keyword>
<evidence type="ECO:0000313" key="8">
    <source>
        <dbReference type="EMBL" id="KAF9533544.1"/>
    </source>
</evidence>
<dbReference type="InterPro" id="IPR013785">
    <property type="entry name" value="Aldolase_TIM"/>
</dbReference>
<dbReference type="InterPro" id="IPR051799">
    <property type="entry name" value="NADH_flavin_oxidoreductase"/>
</dbReference>
<dbReference type="PANTHER" id="PTHR43656:SF2">
    <property type="entry name" value="BINDING OXIDOREDUCTASE, PUTATIVE (AFU_ORTHOLOGUE AFUA_2G08260)-RELATED"/>
    <property type="match status" value="1"/>
</dbReference>
<keyword evidence="6" id="KW-1133">Transmembrane helix</keyword>